<dbReference type="Pfam" id="PF00122">
    <property type="entry name" value="E1-E2_ATPase"/>
    <property type="match status" value="1"/>
</dbReference>
<evidence type="ECO:0000313" key="13">
    <source>
        <dbReference type="EMBL" id="CAG7834151.1"/>
    </source>
</evidence>
<evidence type="ECO:0000256" key="7">
    <source>
        <dbReference type="ARBA" id="ARBA00022989"/>
    </source>
</evidence>
<sequence>MEKDQSNGARRMSKRVSIVIDENDKIWAPNRRASRISGKLSSAGLTNPAFITDETPMNEVHLGHSVDIRRKSLTYLKKELEIDYHEIPIETLYNRLGSHPFQGLDDSQVKRNLEKYGKNQLTPPKKDPLWLKFVKTLVGGFQLLLWAGSFLSFAAYITQCFQKTDPPSDNLYLGIVLSVLVIVLADLVVGDIVDVKFGDRIPADIRIIESSGFKVDNSSLTGESDPQLRIPECTDENPMETKNLAFFSTNALEGTAKGIVVSVGDNTFIGRIAGLTSGLDSADTPLAREVEHFVKLISAVAVFFGVTFFVVSLVMGYALIDSALFLIGIIVANVPEGLLVTFTVILALTAKRMANKNCLVKQLQAVETLGSTTVICSDKTGTLTQNRMTASHLWYGNSIRSTDISKQTDFSKQDAGWKALSRVACLCSRAKFLADQQNVPLSQRKINGDASESAILRCMEELVENVETFQARHKKVFEIPFNSTNKWQVSIHDMTPVGETQQLLVMKGAPERIINYCTTIAIGDKDYELDEHWKNTFTQVCEELGGKGERVLGFCDRLGLDPYDVDDTGISAIVVKGEDLMEFSTEHLDEVLRNHKEIVFARVSPQQKLVIVEGFQRMGEVVAVTGDGVNDSPALKKADIGIAMDIIPTISLSYEKAEGDIMKRQPRNPRTDKLVTDKLISYSYGQLGVIESFAGFFTYFVVMGQNGFKIHRLLGLQAEWDNSSVNDLVDSYGQEWTYHARKQLEHTCWTAFFCSVVVCQWGNVLISKVRRVSLFQKLFDNWIVFLAIIMETAIACLLTYTPGLNTSISYAPIKIWWWLTALPFCIFIIIYDEGRRYLLRHYKSPWFQKEFYY</sequence>
<keyword evidence="3 11" id="KW-0812">Transmembrane</keyword>
<evidence type="ECO:0000256" key="11">
    <source>
        <dbReference type="SAM" id="Phobius"/>
    </source>
</evidence>
<gene>
    <name evidence="13" type="ORF">AFUS01_LOCUS43683</name>
</gene>
<dbReference type="AlphaFoldDB" id="A0A8J2Q549"/>
<evidence type="ECO:0000256" key="4">
    <source>
        <dbReference type="ARBA" id="ARBA00022741"/>
    </source>
</evidence>
<feature type="transmembrane region" description="Helical" evidence="11">
    <location>
        <begin position="171"/>
        <end position="193"/>
    </location>
</feature>
<dbReference type="InterPro" id="IPR059000">
    <property type="entry name" value="ATPase_P-type_domA"/>
</dbReference>
<feature type="transmembrane region" description="Helical" evidence="11">
    <location>
        <begin position="815"/>
        <end position="831"/>
    </location>
</feature>
<evidence type="ECO:0000256" key="3">
    <source>
        <dbReference type="ARBA" id="ARBA00022692"/>
    </source>
</evidence>
<feature type="transmembrane region" description="Helical" evidence="11">
    <location>
        <begin position="296"/>
        <end position="319"/>
    </location>
</feature>
<keyword evidence="4" id="KW-0547">Nucleotide-binding</keyword>
<dbReference type="Pfam" id="PF13246">
    <property type="entry name" value="Cation_ATPase"/>
    <property type="match status" value="1"/>
</dbReference>
<evidence type="ECO:0000259" key="12">
    <source>
        <dbReference type="SMART" id="SM00831"/>
    </source>
</evidence>
<comment type="caution">
    <text evidence="13">The sequence shown here is derived from an EMBL/GenBank/DDBJ whole genome shotgun (WGS) entry which is preliminary data.</text>
</comment>
<feature type="transmembrane region" description="Helical" evidence="11">
    <location>
        <begin position="778"/>
        <end position="800"/>
    </location>
</feature>
<feature type="transmembrane region" description="Helical" evidence="11">
    <location>
        <begin position="679"/>
        <end position="702"/>
    </location>
</feature>
<organism evidence="13 14">
    <name type="scientific">Allacma fusca</name>
    <dbReference type="NCBI Taxonomy" id="39272"/>
    <lineage>
        <taxon>Eukaryota</taxon>
        <taxon>Metazoa</taxon>
        <taxon>Ecdysozoa</taxon>
        <taxon>Arthropoda</taxon>
        <taxon>Hexapoda</taxon>
        <taxon>Collembola</taxon>
        <taxon>Symphypleona</taxon>
        <taxon>Sminthuridae</taxon>
        <taxon>Allacma</taxon>
    </lineage>
</organism>
<dbReference type="InterPro" id="IPR006068">
    <property type="entry name" value="ATPase_P-typ_cation-transptr_C"/>
</dbReference>
<comment type="subcellular location">
    <subcellularLocation>
        <location evidence="1">Cell membrane</location>
        <topology evidence="1">Multi-pass membrane protein</topology>
    </subcellularLocation>
</comment>
<keyword evidence="8 11" id="KW-0472">Membrane</keyword>
<dbReference type="GO" id="GO:0016887">
    <property type="term" value="F:ATP hydrolysis activity"/>
    <property type="evidence" value="ECO:0007669"/>
    <property type="project" value="InterPro"/>
</dbReference>
<dbReference type="GO" id="GO:0005524">
    <property type="term" value="F:ATP binding"/>
    <property type="evidence" value="ECO:0007669"/>
    <property type="project" value="UniProtKB-KW"/>
</dbReference>
<keyword evidence="2" id="KW-1003">Cell membrane</keyword>
<comment type="function">
    <text evidence="9">This is the catalytic component of the active enzyme, which catalyzes the hydrolysis of ATP coupled with the exchange of sodium and potassium ions across the plasma membrane. This action creates the electrochemical gradient of sodium and potassium ions, providing the energy for active transport of various nutrients.</text>
</comment>
<dbReference type="NCBIfam" id="TIGR01494">
    <property type="entry name" value="ATPase_P-type"/>
    <property type="match status" value="2"/>
</dbReference>
<keyword evidence="14" id="KW-1185">Reference proteome</keyword>
<dbReference type="GO" id="GO:0005886">
    <property type="term" value="C:plasma membrane"/>
    <property type="evidence" value="ECO:0007669"/>
    <property type="project" value="UniProtKB-SubCell"/>
</dbReference>
<dbReference type="PANTHER" id="PTHR43294">
    <property type="entry name" value="SODIUM/POTASSIUM-TRANSPORTING ATPASE SUBUNIT ALPHA"/>
    <property type="match status" value="1"/>
</dbReference>
<keyword evidence="5" id="KW-0067">ATP-binding</keyword>
<dbReference type="GO" id="GO:0006883">
    <property type="term" value="P:intracellular sodium ion homeostasis"/>
    <property type="evidence" value="ECO:0007669"/>
    <property type="project" value="TreeGrafter"/>
</dbReference>
<feature type="domain" description="Cation-transporting P-type ATPase N-terminal" evidence="12">
    <location>
        <begin position="83"/>
        <end position="157"/>
    </location>
</feature>
<keyword evidence="6" id="KW-1278">Translocase</keyword>
<evidence type="ECO:0000256" key="2">
    <source>
        <dbReference type="ARBA" id="ARBA00022475"/>
    </source>
</evidence>
<dbReference type="Pfam" id="PF00690">
    <property type="entry name" value="Cation_ATPase_N"/>
    <property type="match status" value="1"/>
</dbReference>
<dbReference type="GO" id="GO:0005391">
    <property type="term" value="F:P-type sodium:potassium-exchanging transporter activity"/>
    <property type="evidence" value="ECO:0007669"/>
    <property type="project" value="TreeGrafter"/>
</dbReference>
<dbReference type="InterPro" id="IPR004014">
    <property type="entry name" value="ATPase_P-typ_cation-transptr_N"/>
</dbReference>
<dbReference type="EMBL" id="CAJVCH010570132">
    <property type="protein sequence ID" value="CAG7834151.1"/>
    <property type="molecule type" value="Genomic_DNA"/>
</dbReference>
<dbReference type="SMART" id="SM00831">
    <property type="entry name" value="Cation_ATPase_N"/>
    <property type="match status" value="1"/>
</dbReference>
<proteinExistence type="predicted"/>
<evidence type="ECO:0000256" key="1">
    <source>
        <dbReference type="ARBA" id="ARBA00004651"/>
    </source>
</evidence>
<evidence type="ECO:0000256" key="10">
    <source>
        <dbReference type="ARBA" id="ARBA00038795"/>
    </source>
</evidence>
<evidence type="ECO:0000313" key="14">
    <source>
        <dbReference type="Proteomes" id="UP000708208"/>
    </source>
</evidence>
<feature type="transmembrane region" description="Helical" evidence="11">
    <location>
        <begin position="325"/>
        <end position="348"/>
    </location>
</feature>
<dbReference type="OrthoDB" id="158672at2759"/>
<dbReference type="PROSITE" id="PS00154">
    <property type="entry name" value="ATPASE_E1_E2"/>
    <property type="match status" value="1"/>
</dbReference>
<dbReference type="GO" id="GO:1902600">
    <property type="term" value="P:proton transmembrane transport"/>
    <property type="evidence" value="ECO:0007669"/>
    <property type="project" value="TreeGrafter"/>
</dbReference>
<evidence type="ECO:0000256" key="9">
    <source>
        <dbReference type="ARBA" id="ARBA00037422"/>
    </source>
</evidence>
<dbReference type="PANTHER" id="PTHR43294:SF13">
    <property type="entry name" value="SODIUM_POTASSIUM-TRANSPORTING ATPASE SUBUNIT ALPHA"/>
    <property type="match status" value="1"/>
</dbReference>
<reference evidence="13" key="1">
    <citation type="submission" date="2021-06" db="EMBL/GenBank/DDBJ databases">
        <authorList>
            <person name="Hodson N. C."/>
            <person name="Mongue J. A."/>
            <person name="Jaron S. K."/>
        </authorList>
    </citation>
    <scope>NUCLEOTIDE SEQUENCE</scope>
</reference>
<dbReference type="GO" id="GO:0030007">
    <property type="term" value="P:intracellular potassium ion homeostasis"/>
    <property type="evidence" value="ECO:0007669"/>
    <property type="project" value="TreeGrafter"/>
</dbReference>
<dbReference type="Proteomes" id="UP000708208">
    <property type="component" value="Unassembled WGS sequence"/>
</dbReference>
<dbReference type="InterPro" id="IPR001757">
    <property type="entry name" value="P_typ_ATPase"/>
</dbReference>
<feature type="transmembrane region" description="Helical" evidence="11">
    <location>
        <begin position="749"/>
        <end position="766"/>
    </location>
</feature>
<accession>A0A8J2Q549</accession>
<dbReference type="FunFam" id="1.20.1110.10:FF:000095">
    <property type="entry name" value="Sodium/potassium-transporting ATPase subunit alpha-1"/>
    <property type="match status" value="2"/>
</dbReference>
<protein>
    <recommendedName>
        <fullName evidence="12">Cation-transporting P-type ATPase N-terminal domain-containing protein</fullName>
    </recommendedName>
</protein>
<evidence type="ECO:0000256" key="8">
    <source>
        <dbReference type="ARBA" id="ARBA00023136"/>
    </source>
</evidence>
<evidence type="ECO:0000256" key="6">
    <source>
        <dbReference type="ARBA" id="ARBA00022967"/>
    </source>
</evidence>
<dbReference type="InterPro" id="IPR018303">
    <property type="entry name" value="ATPase_P-typ_P_site"/>
</dbReference>
<name>A0A8J2Q549_9HEXA</name>
<feature type="transmembrane region" description="Helical" evidence="11">
    <location>
        <begin position="136"/>
        <end position="159"/>
    </location>
</feature>
<dbReference type="Pfam" id="PF00689">
    <property type="entry name" value="Cation_ATPase_C"/>
    <property type="match status" value="1"/>
</dbReference>
<dbReference type="GO" id="GO:0036376">
    <property type="term" value="P:sodium ion export across plasma membrane"/>
    <property type="evidence" value="ECO:0007669"/>
    <property type="project" value="TreeGrafter"/>
</dbReference>
<dbReference type="FunFam" id="3.40.50.1000:FF:000001">
    <property type="entry name" value="Phospholipid-transporting ATPase IC"/>
    <property type="match status" value="1"/>
</dbReference>
<keyword evidence="7 11" id="KW-1133">Transmembrane helix</keyword>
<evidence type="ECO:0000256" key="5">
    <source>
        <dbReference type="ARBA" id="ARBA00022840"/>
    </source>
</evidence>
<dbReference type="GO" id="GO:1990573">
    <property type="term" value="P:potassium ion import across plasma membrane"/>
    <property type="evidence" value="ECO:0007669"/>
    <property type="project" value="TreeGrafter"/>
</dbReference>
<comment type="subunit">
    <text evidence="10">The sodium/potassium-transporting ATPase is composed of a catalytic alpha subunit, an auxiliary non-catalytic beta subunit and an additional regulatory subunit.</text>
</comment>
<dbReference type="InterPro" id="IPR050510">
    <property type="entry name" value="Cation_transp_ATPase_P-type"/>
</dbReference>